<feature type="domain" description="Trigger factor ribosome-binding bacterial" evidence="1">
    <location>
        <begin position="6"/>
        <end position="143"/>
    </location>
</feature>
<accession>A0A0G0I736</accession>
<dbReference type="GO" id="GO:0006457">
    <property type="term" value="P:protein folding"/>
    <property type="evidence" value="ECO:0007669"/>
    <property type="project" value="InterPro"/>
</dbReference>
<dbReference type="InterPro" id="IPR027304">
    <property type="entry name" value="Trigger_fact/SurA_dom_sf"/>
</dbReference>
<dbReference type="InterPro" id="IPR008881">
    <property type="entry name" value="Trigger_fac_ribosome-bd_bac"/>
</dbReference>
<evidence type="ECO:0000313" key="3">
    <source>
        <dbReference type="Proteomes" id="UP000034231"/>
    </source>
</evidence>
<reference evidence="2 3" key="1">
    <citation type="journal article" date="2015" name="Nature">
        <title>rRNA introns, odd ribosomes, and small enigmatic genomes across a large radiation of phyla.</title>
        <authorList>
            <person name="Brown C.T."/>
            <person name="Hug L.A."/>
            <person name="Thomas B.C."/>
            <person name="Sharon I."/>
            <person name="Castelle C.J."/>
            <person name="Singh A."/>
            <person name="Wilkins M.J."/>
            <person name="Williams K.H."/>
            <person name="Banfield J.F."/>
        </authorList>
    </citation>
    <scope>NUCLEOTIDE SEQUENCE [LARGE SCALE GENOMIC DNA]</scope>
</reference>
<protein>
    <submittedName>
        <fullName evidence="2">Trigger factor</fullName>
    </submittedName>
</protein>
<organism evidence="2 3">
    <name type="scientific">Candidatus Shapirobacteria bacterium GW2011_GWE1_38_10</name>
    <dbReference type="NCBI Taxonomy" id="1618488"/>
    <lineage>
        <taxon>Bacteria</taxon>
        <taxon>Candidatus Shapironibacteriota</taxon>
    </lineage>
</organism>
<dbReference type="InterPro" id="IPR037041">
    <property type="entry name" value="Trigger_fac_C_sf"/>
</dbReference>
<gene>
    <name evidence="2" type="ORF">US68_C0006G0042</name>
</gene>
<name>A0A0G0I736_9BACT</name>
<evidence type="ECO:0000259" key="1">
    <source>
        <dbReference type="Pfam" id="PF05697"/>
    </source>
</evidence>
<dbReference type="SUPFAM" id="SSF109998">
    <property type="entry name" value="Triger factor/SurA peptide-binding domain-like"/>
    <property type="match status" value="1"/>
</dbReference>
<dbReference type="Pfam" id="PF05697">
    <property type="entry name" value="Trigger_N"/>
    <property type="match status" value="1"/>
</dbReference>
<evidence type="ECO:0000313" key="2">
    <source>
        <dbReference type="EMBL" id="KKQ50362.1"/>
    </source>
</evidence>
<dbReference type="SUPFAM" id="SSF102735">
    <property type="entry name" value="Trigger factor ribosome-binding domain"/>
    <property type="match status" value="1"/>
</dbReference>
<dbReference type="InterPro" id="IPR036611">
    <property type="entry name" value="Trigger_fac_ribosome-bd_sf"/>
</dbReference>
<dbReference type="Proteomes" id="UP000034231">
    <property type="component" value="Unassembled WGS sequence"/>
</dbReference>
<dbReference type="EMBL" id="LBTX01000006">
    <property type="protein sequence ID" value="KKQ50362.1"/>
    <property type="molecule type" value="Genomic_DNA"/>
</dbReference>
<dbReference type="Gene3D" id="3.30.70.1050">
    <property type="entry name" value="Trigger factor ribosome-binding domain"/>
    <property type="match status" value="1"/>
</dbReference>
<sequence length="269" mass="31011">MKTKHQLKQLKDKSFTIELTLGAQDIKREYQHVLGEIQATFEKKGFRKGKAPLDVVEQNISPQSVIEEVLNHLLPKAYKEIVNEHQLKPVTEPTIKIKTEKLSLDSDWVLELESAELPEIKIDPKLIVDIKKLNKDKKIEKKIKTEQIASLIIKHTNIVLPSILLNNDVNRRLSDLVKHLESANLTLDQYLKNKKITLPQHREELEAQIKNDWALNLGINQIAIEQKLKIDEAEVKAIFAKSPELKNDPNLVYYLLTQQKVLDYLESIS</sequence>
<dbReference type="GO" id="GO:0003755">
    <property type="term" value="F:peptidyl-prolyl cis-trans isomerase activity"/>
    <property type="evidence" value="ECO:0007669"/>
    <property type="project" value="UniProtKB-KW"/>
</dbReference>
<dbReference type="AlphaFoldDB" id="A0A0G0I736"/>
<proteinExistence type="predicted"/>
<dbReference type="Gene3D" id="1.10.3120.10">
    <property type="entry name" value="Trigger factor, C-terminal domain"/>
    <property type="match status" value="1"/>
</dbReference>
<dbReference type="GO" id="GO:0015031">
    <property type="term" value="P:protein transport"/>
    <property type="evidence" value="ECO:0007669"/>
    <property type="project" value="InterPro"/>
</dbReference>
<comment type="caution">
    <text evidence="2">The sequence shown here is derived from an EMBL/GenBank/DDBJ whole genome shotgun (WGS) entry which is preliminary data.</text>
</comment>